<feature type="compositionally biased region" description="Polar residues" evidence="1">
    <location>
        <begin position="161"/>
        <end position="177"/>
    </location>
</feature>
<organism evidence="2 4">
    <name type="scientific">Gibberella zeae (strain ATCC MYA-4620 / CBS 123657 / FGSC 9075 / NRRL 31084 / PH-1)</name>
    <name type="common">Wheat head blight fungus</name>
    <name type="synonym">Fusarium graminearum</name>
    <dbReference type="NCBI Taxonomy" id="229533"/>
    <lineage>
        <taxon>Eukaryota</taxon>
        <taxon>Fungi</taxon>
        <taxon>Dikarya</taxon>
        <taxon>Ascomycota</taxon>
        <taxon>Pezizomycotina</taxon>
        <taxon>Sordariomycetes</taxon>
        <taxon>Hypocreomycetidae</taxon>
        <taxon>Hypocreales</taxon>
        <taxon>Nectriaceae</taxon>
        <taxon>Fusarium</taxon>
    </lineage>
</organism>
<reference evidence="3 4" key="1">
    <citation type="journal article" date="2007" name="Science">
        <title>The Fusarium graminearum genome reveals a link between localized polymorphism and pathogen specialization.</title>
        <authorList>
            <person name="Cuomo C.A."/>
            <person name="Gueldener U."/>
            <person name="Xu J.-R."/>
            <person name="Trail F."/>
            <person name="Turgeon B.G."/>
            <person name="Di Pietro A."/>
            <person name="Walton J.D."/>
            <person name="Ma L.-J."/>
            <person name="Baker S.E."/>
            <person name="Rep M."/>
            <person name="Adam G."/>
            <person name="Antoniw J."/>
            <person name="Baldwin T."/>
            <person name="Calvo S.E."/>
            <person name="Chang Y.-L."/>
            <person name="DeCaprio D."/>
            <person name="Gale L.R."/>
            <person name="Gnerre S."/>
            <person name="Goswami R.S."/>
            <person name="Hammond-Kosack K."/>
            <person name="Harris L.J."/>
            <person name="Hilburn K."/>
            <person name="Kennell J.C."/>
            <person name="Kroken S."/>
            <person name="Magnuson J.K."/>
            <person name="Mannhaupt G."/>
            <person name="Mauceli E.W."/>
            <person name="Mewes H.-W."/>
            <person name="Mitterbauer R."/>
            <person name="Muehlbauer G."/>
            <person name="Muensterkoetter M."/>
            <person name="Nelson D."/>
            <person name="O'Donnell K."/>
            <person name="Ouellet T."/>
            <person name="Qi W."/>
            <person name="Quesneville H."/>
            <person name="Roncero M.I.G."/>
            <person name="Seong K.-Y."/>
            <person name="Tetko I.V."/>
            <person name="Urban M."/>
            <person name="Waalwijk C."/>
            <person name="Ward T.J."/>
            <person name="Yao J."/>
            <person name="Birren B.W."/>
            <person name="Kistler H.C."/>
        </authorList>
    </citation>
    <scope>NUCLEOTIDE SEQUENCE [LARGE SCALE GENOMIC DNA]</scope>
    <source>
        <strain evidence="4">ATCC MYA-4620 / CBS 123657 / FGSC 9075 / NRRL 31084 / PH-1</strain>
        <strain evidence="3">PH-1 / ATCC MYA-4620 / FGSC 9075 / NRRL 31084</strain>
    </source>
</reference>
<dbReference type="Proteomes" id="UP000070720">
    <property type="component" value="Chromosome 1"/>
</dbReference>
<sequence length="311" mass="35679">MERIPKDCAPSCDHTLTAESFSSHWGQGWASRELVLSEAEKILPPYEQAKACMSRQGVHELYRFLKTFRWVSTASRPSNHQAYRYFRGTAPSRPNQPVRYYPYYFLLQSPFPGSEAVKKMCLDMEHHWGVRLDYRQPFYPRLDDPEQERKLIMGDVEPGLSTDQSIADPSESNQEPNDTLPPTDDQLGSNSNNGVFQNYEEQLSAIRSDFKKRISDLQSNLELDRDVAEIGVDSQRHREKDREKVEEIHHHAVQAQKCTEQALEYAEKAQEHANASVELVQLLMESMSSSNLSVGRSSGSDRPSSKRLREN</sequence>
<feature type="region of interest" description="Disordered" evidence="1">
    <location>
        <begin position="288"/>
        <end position="311"/>
    </location>
</feature>
<proteinExistence type="predicted"/>
<reference evidence="3" key="4">
    <citation type="submission" date="2017-01" db="UniProtKB">
        <authorList>
            <consortium name="EnsemblFungi"/>
        </authorList>
    </citation>
    <scope>IDENTIFICATION</scope>
    <source>
        <strain evidence="3">PH-1 / ATCC MYA-4620 / FGSC 9075 / NRRL 31084</strain>
    </source>
</reference>
<name>A0A098D945_GIBZE</name>
<protein>
    <submittedName>
        <fullName evidence="2">Chromosome 1, complete genome</fullName>
    </submittedName>
</protein>
<keyword evidence="4" id="KW-1185">Reference proteome</keyword>
<evidence type="ECO:0000313" key="4">
    <source>
        <dbReference type="Proteomes" id="UP000070720"/>
    </source>
</evidence>
<reference evidence="2 4" key="3">
    <citation type="journal article" date="2015" name="BMC Genomics">
        <title>The completed genome sequence of the pathogenic ascomycete fungus Fusarium graminearum.</title>
        <authorList>
            <person name="King R."/>
            <person name="Urban M."/>
            <person name="Hammond-Kosack M.C."/>
            <person name="Hassani-Pak K."/>
            <person name="Hammond-Kosack K.E."/>
        </authorList>
    </citation>
    <scope>NUCLEOTIDE SEQUENCE [LARGE SCALE GENOMIC DNA]</scope>
    <source>
        <strain evidence="4">ATCC MYA-4620 / CBS 123657 / FGSC 9075 / NRRL 31084 / PH-1</strain>
        <strain evidence="2">PH-1</strain>
    </source>
</reference>
<accession>A0A098D945</accession>
<reference evidence="3 4" key="2">
    <citation type="journal article" date="2010" name="Nature">
        <title>Comparative genomics reveals mobile pathogenicity chromosomes in Fusarium.</title>
        <authorList>
            <person name="Ma L.J."/>
            <person name="van der Does H.C."/>
            <person name="Borkovich K.A."/>
            <person name="Coleman J.J."/>
            <person name="Daboussi M.J."/>
            <person name="Di Pietro A."/>
            <person name="Dufresne M."/>
            <person name="Freitag M."/>
            <person name="Grabherr M."/>
            <person name="Henrissat B."/>
            <person name="Houterman P.M."/>
            <person name="Kang S."/>
            <person name="Shim W.B."/>
            <person name="Woloshuk C."/>
            <person name="Xie X."/>
            <person name="Xu J.R."/>
            <person name="Antoniw J."/>
            <person name="Baker S.E."/>
            <person name="Bluhm B.H."/>
            <person name="Breakspear A."/>
            <person name="Brown D.W."/>
            <person name="Butchko R.A."/>
            <person name="Chapman S."/>
            <person name="Coulson R."/>
            <person name="Coutinho P.M."/>
            <person name="Danchin E.G."/>
            <person name="Diener A."/>
            <person name="Gale L.R."/>
            <person name="Gardiner D.M."/>
            <person name="Goff S."/>
            <person name="Hammond-Kosack K.E."/>
            <person name="Hilburn K."/>
            <person name="Hua-Van A."/>
            <person name="Jonkers W."/>
            <person name="Kazan K."/>
            <person name="Kodira C.D."/>
            <person name="Koehrsen M."/>
            <person name="Kumar L."/>
            <person name="Lee Y.H."/>
            <person name="Li L."/>
            <person name="Manners J.M."/>
            <person name="Miranda-Saavedra D."/>
            <person name="Mukherjee M."/>
            <person name="Park G."/>
            <person name="Park J."/>
            <person name="Park S.Y."/>
            <person name="Proctor R.H."/>
            <person name="Regev A."/>
            <person name="Ruiz-Roldan M.C."/>
            <person name="Sain D."/>
            <person name="Sakthikumar S."/>
            <person name="Sykes S."/>
            <person name="Schwartz D.C."/>
            <person name="Turgeon B.G."/>
            <person name="Wapinski I."/>
            <person name="Yoder O."/>
            <person name="Young S."/>
            <person name="Zeng Q."/>
            <person name="Zhou S."/>
            <person name="Galagan J."/>
            <person name="Cuomo C.A."/>
            <person name="Kistler H.C."/>
            <person name="Rep M."/>
        </authorList>
    </citation>
    <scope>GENOME REANNOTATION</scope>
    <source>
        <strain evidence="4">ATCC MYA-4620 / CBS 123657 / FGSC 9075 / NRRL 31084 / PH-1</strain>
        <strain evidence="3">PH-1 / ATCC MYA-4620 / FGSC 9075 / NRRL 31084</strain>
    </source>
</reference>
<evidence type="ECO:0000256" key="1">
    <source>
        <dbReference type="SAM" id="MobiDB-lite"/>
    </source>
</evidence>
<evidence type="ECO:0000313" key="2">
    <source>
        <dbReference type="EMBL" id="CEF74975.1"/>
    </source>
</evidence>
<gene>
    <name evidence="2" type="ORF">FGRAMPH1_01T06341</name>
</gene>
<dbReference type="InParanoid" id="A0A098D945"/>
<evidence type="ECO:0000313" key="3">
    <source>
        <dbReference type="EnsemblFungi" id="CEF74975"/>
    </source>
</evidence>
<feature type="region of interest" description="Disordered" evidence="1">
    <location>
        <begin position="158"/>
        <end position="194"/>
    </location>
</feature>
<accession>A0A0E0RUQ0</accession>
<dbReference type="VEuPathDB" id="FungiDB:FGRAMPH1_01G06341"/>
<feature type="compositionally biased region" description="Low complexity" evidence="1">
    <location>
        <begin position="288"/>
        <end position="300"/>
    </location>
</feature>
<dbReference type="EnsemblFungi" id="CEF74975">
    <property type="protein sequence ID" value="CEF74975"/>
    <property type="gene ID" value="FGRRES_02642_M"/>
</dbReference>
<dbReference type="EMBL" id="HG970332">
    <property type="protein sequence ID" value="CEF74975.1"/>
    <property type="molecule type" value="Genomic_DNA"/>
</dbReference>
<dbReference type="AlphaFoldDB" id="A0A098D945"/>